<dbReference type="RefSeq" id="WP_108188311.1">
    <property type="nucleotide sequence ID" value="NZ_PIFK01000072.1"/>
</dbReference>
<comment type="caution">
    <text evidence="2">The sequence shown here is derived from an EMBL/GenBank/DDBJ whole genome shotgun (WGS) entry which is preliminary data.</text>
</comment>
<evidence type="ECO:0000256" key="1">
    <source>
        <dbReference type="SAM" id="MobiDB-lite"/>
    </source>
</evidence>
<feature type="region of interest" description="Disordered" evidence="1">
    <location>
        <begin position="53"/>
        <end position="82"/>
    </location>
</feature>
<feature type="compositionally biased region" description="Polar residues" evidence="1">
    <location>
        <begin position="59"/>
        <end position="68"/>
    </location>
</feature>
<dbReference type="Proteomes" id="UP000244197">
    <property type="component" value="Unassembled WGS sequence"/>
</dbReference>
<evidence type="ECO:0000313" key="2">
    <source>
        <dbReference type="EMBL" id="PTP22710.1"/>
    </source>
</evidence>
<feature type="region of interest" description="Disordered" evidence="1">
    <location>
        <begin position="1"/>
        <end position="20"/>
    </location>
</feature>
<dbReference type="AlphaFoldDB" id="A0A2T5END3"/>
<sequence>MKTLNENQMESVSGGKIPAGAGMGGGIGGIGGAMGNRTNDLAKDAAGRIAKGYAERNRGQISRDSCTGQARDRNRGGNGGGGRSRVICTHFYRKGMIEPKVWRADLEFTQKNLNETTVRGYHFWAIPYVELMRRRPLAEKVMYPIAKYRAIELAYQMGVIEKGSLRGKLIRVTLEPLCFVVGMFCKQKNWDHLWTTSG</sequence>
<gene>
    <name evidence="2" type="ORF">CWO07_23110</name>
</gene>
<evidence type="ECO:0000313" key="3">
    <source>
        <dbReference type="Proteomes" id="UP000244197"/>
    </source>
</evidence>
<proteinExistence type="predicted"/>
<dbReference type="InterPro" id="IPR023991">
    <property type="entry name" value="Bacteriocin_IIb_lactobn/cerein"/>
</dbReference>
<dbReference type="EMBL" id="PIFK01000072">
    <property type="protein sequence ID" value="PTP22710.1"/>
    <property type="molecule type" value="Genomic_DNA"/>
</dbReference>
<dbReference type="NCBIfam" id="TIGR03949">
    <property type="entry name" value="bact_IIb_cerein"/>
    <property type="match status" value="1"/>
</dbReference>
<organism evidence="2 3">
    <name type="scientific">Vibrio splendidus</name>
    <dbReference type="NCBI Taxonomy" id="29497"/>
    <lineage>
        <taxon>Bacteria</taxon>
        <taxon>Pseudomonadati</taxon>
        <taxon>Pseudomonadota</taxon>
        <taxon>Gammaproteobacteria</taxon>
        <taxon>Vibrionales</taxon>
        <taxon>Vibrionaceae</taxon>
        <taxon>Vibrio</taxon>
    </lineage>
</organism>
<name>A0A2T5END3_VIBSP</name>
<feature type="compositionally biased region" description="Polar residues" evidence="1">
    <location>
        <begin position="1"/>
        <end position="11"/>
    </location>
</feature>
<accession>A0A2T5END3</accession>
<reference evidence="2 3" key="1">
    <citation type="submission" date="2017-11" db="EMBL/GenBank/DDBJ databases">
        <title>Population delineation of vibrios coincides with oyster pathogenicity.</title>
        <authorList>
            <person name="Bruto M."/>
            <person name="Labreuche Y."/>
            <person name="James A."/>
            <person name="Piel D."/>
            <person name="Chenivesse S."/>
            <person name="Petton B."/>
            <person name="Polz M.F."/>
            <person name="Le Roux F."/>
        </authorList>
    </citation>
    <scope>NUCLEOTIDE SEQUENCE [LARGE SCALE GENOMIC DNA]</scope>
    <source>
        <strain evidence="2 3">FF_144</strain>
    </source>
</reference>
<protein>
    <submittedName>
        <fullName evidence="2">Uncharacterized protein</fullName>
    </submittedName>
</protein>